<evidence type="ECO:0000313" key="4">
    <source>
        <dbReference type="Proteomes" id="UP000030645"/>
    </source>
</evidence>
<feature type="compositionally biased region" description="Basic and acidic residues" evidence="1">
    <location>
        <begin position="58"/>
        <end position="75"/>
    </location>
</feature>
<accession>W9RSQ4</accession>
<dbReference type="PANTHER" id="PTHR46444">
    <property type="entry name" value="DCD (DEVELOPMENT AND CELL DEATH) DOMAIN PROTEIN-RELATED"/>
    <property type="match status" value="1"/>
</dbReference>
<feature type="compositionally biased region" description="Basic and acidic residues" evidence="1">
    <location>
        <begin position="170"/>
        <end position="190"/>
    </location>
</feature>
<feature type="region of interest" description="Disordered" evidence="1">
    <location>
        <begin position="721"/>
        <end position="741"/>
    </location>
</feature>
<feature type="compositionally biased region" description="Basic residues" evidence="1">
    <location>
        <begin position="194"/>
        <end position="206"/>
    </location>
</feature>
<feature type="compositionally biased region" description="Basic residues" evidence="1">
    <location>
        <begin position="255"/>
        <end position="267"/>
    </location>
</feature>
<name>W9RSQ4_9ROSA</name>
<keyword evidence="4" id="KW-1185">Reference proteome</keyword>
<feature type="region of interest" description="Disordered" evidence="1">
    <location>
        <begin position="136"/>
        <end position="338"/>
    </location>
</feature>
<dbReference type="STRING" id="981085.W9RSQ4"/>
<feature type="region of interest" description="Disordered" evidence="1">
    <location>
        <begin position="476"/>
        <end position="525"/>
    </location>
</feature>
<dbReference type="Proteomes" id="UP000030645">
    <property type="component" value="Unassembled WGS sequence"/>
</dbReference>
<feature type="compositionally biased region" description="Basic and acidic residues" evidence="1">
    <location>
        <begin position="512"/>
        <end position="525"/>
    </location>
</feature>
<dbReference type="InterPro" id="IPR013989">
    <property type="entry name" value="Dev_and_cell_death_domain"/>
</dbReference>
<proteinExistence type="predicted"/>
<evidence type="ECO:0000256" key="1">
    <source>
        <dbReference type="SAM" id="MobiDB-lite"/>
    </source>
</evidence>
<dbReference type="EMBL" id="KE344566">
    <property type="protein sequence ID" value="EXB67642.1"/>
    <property type="molecule type" value="Genomic_DNA"/>
</dbReference>
<feature type="region of interest" description="Disordered" evidence="1">
    <location>
        <begin position="1"/>
        <end position="109"/>
    </location>
</feature>
<sequence length="741" mass="84354">MDVKETESLVEASDKPMGSPTQDSGKPADTPAEALLRKATDNSAEAIKEETEIPAEEAISKETEVPAEAISKETELPAEASASPKVILNVSNKPESSERKTPKSLKARSKILKKSVAVNGPQKITKNGSLVLAKKRKKKILLQGNKASGSNEEEVAKKQISGEKNQPEIANKEHAEKSHQPQKNKEKLIEQKNILRKRERGKKHVSGKQNQPEIIANEEHAKKRLQVEENKEKFSAEKSHQPQKNKEKIIEQKNILRKRERGKKHGSGKQNQPKFIANEEHAKKRLQAEENKEKISESEKSQQKLEKGEKDAGSDRNLKNKKNEGNNAETSKSPATGKKKEKIEGLIFMCSGKTKPDCFRYHVMGVSLGKKDDVLGVRRGLKLFLFDFDLKLLYGVYKASSSGGIRLEPKAFGGAFPAQVRFDVHKDCLPLPESVFKKAIKENYNEKNKFKTELTGRQVRKLMALFRPAEIRPSAPIRLPAAATTRDQGIHERERESHSRLARKRNSHPHREKQARDSHANGDSRAHRLLAHERDHRRDHREVQRQESPRNLYLTEKEYRTYGLRGERRNLTPPAHISDPPLETYRRDYDRERLLRPPNVVLRDTVPVADPLYLSERDYQGYGLSARREVPPALPSALDPYAKDPYYAYYYGSSTVDRYLPLQRREDVPLSSPYSAGSRREAYLIETDPLRRRETEQLDRLYSTYASDTLPSYHQTYQTARPEPATLPASARYPAGSYTYR</sequence>
<dbReference type="KEGG" id="mnt:21393509"/>
<reference evidence="4" key="1">
    <citation type="submission" date="2013-01" db="EMBL/GenBank/DDBJ databases">
        <title>Draft Genome Sequence of a Mulberry Tree, Morus notabilis C.K. Schneid.</title>
        <authorList>
            <person name="He N."/>
            <person name="Zhao S."/>
        </authorList>
    </citation>
    <scope>NUCLEOTIDE SEQUENCE</scope>
</reference>
<feature type="compositionally biased region" description="Polar residues" evidence="1">
    <location>
        <begin position="325"/>
        <end position="334"/>
    </location>
</feature>
<dbReference type="SMART" id="SM00767">
    <property type="entry name" value="DCD"/>
    <property type="match status" value="1"/>
</dbReference>
<dbReference type="Pfam" id="PF10539">
    <property type="entry name" value="Dev_Cell_Death"/>
    <property type="match status" value="1"/>
</dbReference>
<feature type="compositionally biased region" description="Basic residues" evidence="1">
    <location>
        <begin position="500"/>
        <end position="511"/>
    </location>
</feature>
<dbReference type="eggNOG" id="ENOG502QY8D">
    <property type="taxonomic scope" value="Eukaryota"/>
</dbReference>
<feature type="domain" description="DCD" evidence="2">
    <location>
        <begin position="341"/>
        <end position="468"/>
    </location>
</feature>
<protein>
    <recommendedName>
        <fullName evidence="2">DCD domain-containing protein</fullName>
    </recommendedName>
</protein>
<feature type="compositionally biased region" description="Basic and acidic residues" evidence="1">
    <location>
        <begin position="488"/>
        <end position="499"/>
    </location>
</feature>
<feature type="compositionally biased region" description="Basic and acidic residues" evidence="1">
    <location>
        <begin position="530"/>
        <end position="548"/>
    </location>
</feature>
<evidence type="ECO:0000259" key="2">
    <source>
        <dbReference type="PROSITE" id="PS51222"/>
    </source>
</evidence>
<organism evidence="3 4">
    <name type="scientific">Morus notabilis</name>
    <dbReference type="NCBI Taxonomy" id="981085"/>
    <lineage>
        <taxon>Eukaryota</taxon>
        <taxon>Viridiplantae</taxon>
        <taxon>Streptophyta</taxon>
        <taxon>Embryophyta</taxon>
        <taxon>Tracheophyta</taxon>
        <taxon>Spermatophyta</taxon>
        <taxon>Magnoliopsida</taxon>
        <taxon>eudicotyledons</taxon>
        <taxon>Gunneridae</taxon>
        <taxon>Pentapetalae</taxon>
        <taxon>rosids</taxon>
        <taxon>fabids</taxon>
        <taxon>Rosales</taxon>
        <taxon>Moraceae</taxon>
        <taxon>Moreae</taxon>
        <taxon>Morus</taxon>
    </lineage>
</organism>
<evidence type="ECO:0000313" key="3">
    <source>
        <dbReference type="EMBL" id="EXB67642.1"/>
    </source>
</evidence>
<dbReference type="AlphaFoldDB" id="W9RSQ4"/>
<feature type="compositionally biased region" description="Basic and acidic residues" evidence="1">
    <location>
        <begin position="217"/>
        <end position="251"/>
    </location>
</feature>
<gene>
    <name evidence="3" type="ORF">L484_010208</name>
</gene>
<dbReference type="OrthoDB" id="1920894at2759"/>
<feature type="region of interest" description="Disordered" evidence="1">
    <location>
        <begin position="530"/>
        <end position="549"/>
    </location>
</feature>
<feature type="compositionally biased region" description="Basic and acidic residues" evidence="1">
    <location>
        <begin position="277"/>
        <end position="324"/>
    </location>
</feature>
<feature type="compositionally biased region" description="Basic and acidic residues" evidence="1">
    <location>
        <begin position="35"/>
        <end position="51"/>
    </location>
</feature>
<dbReference type="PROSITE" id="PS51222">
    <property type="entry name" value="DCD"/>
    <property type="match status" value="1"/>
</dbReference>
<dbReference type="PANTHER" id="PTHR46444:SF3">
    <property type="entry name" value="DCD (DEVELOPMENT AND CELL DEATH) DOMAIN PROTEIN"/>
    <property type="match status" value="1"/>
</dbReference>